<gene>
    <name evidence="1" type="ORF">D917_02868</name>
</gene>
<reference evidence="1 2" key="1">
    <citation type="submission" date="2015-04" db="EMBL/GenBank/DDBJ databases">
        <title>Draft genome of the roundworm Trichinella nativa.</title>
        <authorList>
            <person name="Mitreva M."/>
        </authorList>
    </citation>
    <scope>NUCLEOTIDE SEQUENCE [LARGE SCALE GENOMIC DNA]</scope>
    <source>
        <strain evidence="1 2">ISS45</strain>
    </source>
</reference>
<proteinExistence type="predicted"/>
<dbReference type="Proteomes" id="UP000243006">
    <property type="component" value="Unassembled WGS sequence"/>
</dbReference>
<comment type="caution">
    <text evidence="1">The sequence shown here is derived from an EMBL/GenBank/DDBJ whole genome shotgun (WGS) entry which is preliminary data.</text>
</comment>
<dbReference type="AlphaFoldDB" id="A0A1Y3EFA3"/>
<name>A0A1Y3EFA3_9BILA</name>
<accession>A0A1Y3EFA3</accession>
<evidence type="ECO:0000313" key="2">
    <source>
        <dbReference type="Proteomes" id="UP000243006"/>
    </source>
</evidence>
<dbReference type="EMBL" id="LVZM01017423">
    <property type="protein sequence ID" value="OUC42517.1"/>
    <property type="molecule type" value="Genomic_DNA"/>
</dbReference>
<evidence type="ECO:0000313" key="1">
    <source>
        <dbReference type="EMBL" id="OUC42517.1"/>
    </source>
</evidence>
<organism evidence="1 2">
    <name type="scientific">Trichinella nativa</name>
    <dbReference type="NCBI Taxonomy" id="6335"/>
    <lineage>
        <taxon>Eukaryota</taxon>
        <taxon>Metazoa</taxon>
        <taxon>Ecdysozoa</taxon>
        <taxon>Nematoda</taxon>
        <taxon>Enoplea</taxon>
        <taxon>Dorylaimia</taxon>
        <taxon>Trichinellida</taxon>
        <taxon>Trichinellidae</taxon>
        <taxon>Trichinella</taxon>
    </lineage>
</organism>
<sequence length="114" mass="12544">MLMEQAHRRLQTSDWTSGPTVHTLGNSLQNQIVELNVDNNGSIRGPVFYENAVQMREHALSTDCPESATNTSTTTNCMVRFNATSFVPVRQLPGATIILEYGQNPVPTTHADSI</sequence>
<protein>
    <submittedName>
        <fullName evidence="1">Uncharacterized protein</fullName>
    </submittedName>
</protein>